<gene>
    <name evidence="1" type="ORF">STH12_04269</name>
</gene>
<reference evidence="1 2" key="1">
    <citation type="submission" date="2017-03" db="EMBL/GenBank/DDBJ databases">
        <title>Full genome sequence of a non-lethal Shewanella isolate that potentiates virulence of Vibio parahaemolyticus causing acute hepatopancreatic necrosis disease (AHPND) in shrimp.</title>
        <authorList>
            <person name="Prachumwat A."/>
            <person name="Sritunyalucksana K."/>
        </authorList>
    </citation>
    <scope>NUCLEOTIDE SEQUENCE [LARGE SCALE GENOMIC DNA]</scope>
    <source>
        <strain evidence="1 2">TH2012</strain>
        <plasmid evidence="2">psth1</plasmid>
    </source>
</reference>
<evidence type="ECO:0000313" key="2">
    <source>
        <dbReference type="Proteomes" id="UP000278437"/>
    </source>
</evidence>
<organism evidence="1 2">
    <name type="scientific">Shewanella khirikhana</name>
    <dbReference type="NCBI Taxonomy" id="1965282"/>
    <lineage>
        <taxon>Bacteria</taxon>
        <taxon>Pseudomonadati</taxon>
        <taxon>Pseudomonadota</taxon>
        <taxon>Gammaproteobacteria</taxon>
        <taxon>Alteromonadales</taxon>
        <taxon>Shewanellaceae</taxon>
        <taxon>Shewanella</taxon>
    </lineage>
</organism>
<geneLocation type="plasmid" evidence="2">
    <name>psth1</name>
</geneLocation>
<dbReference type="EMBL" id="CP020374">
    <property type="protein sequence ID" value="AZQ13295.1"/>
    <property type="molecule type" value="Genomic_DNA"/>
</dbReference>
<dbReference type="Proteomes" id="UP000278437">
    <property type="component" value="Plasmid pSTH1"/>
</dbReference>
<keyword evidence="1" id="KW-0614">Plasmid</keyword>
<proteinExistence type="predicted"/>
<keyword evidence="2" id="KW-1185">Reference proteome</keyword>
<sequence>MDFLQCSTLNELDWYWIRKFRASKCIETLEIQASGAERKIRNDQSLAHRERRDNLASINTAYCFRELELPLVNRG</sequence>
<accession>A0ABM7DXK3</accession>
<protein>
    <submittedName>
        <fullName evidence="1">Uncharacterized protein</fullName>
    </submittedName>
</protein>
<evidence type="ECO:0000313" key="1">
    <source>
        <dbReference type="EMBL" id="AZQ13295.1"/>
    </source>
</evidence>
<name>A0ABM7DXK3_9GAMM</name>